<evidence type="ECO:0000256" key="5">
    <source>
        <dbReference type="ARBA" id="ARBA00022777"/>
    </source>
</evidence>
<evidence type="ECO:0000256" key="4">
    <source>
        <dbReference type="ARBA" id="ARBA00022741"/>
    </source>
</evidence>
<keyword evidence="5 10" id="KW-0418">Kinase</keyword>
<evidence type="ECO:0000256" key="2">
    <source>
        <dbReference type="ARBA" id="ARBA00005983"/>
    </source>
</evidence>
<evidence type="ECO:0000256" key="6">
    <source>
        <dbReference type="ARBA" id="ARBA00022840"/>
    </source>
</evidence>
<dbReference type="Proteomes" id="UP000265742">
    <property type="component" value="Unassembled WGS sequence"/>
</dbReference>
<keyword evidence="7" id="KW-0594">Phospholipid biosynthesis</keyword>
<dbReference type="GO" id="GO:0005886">
    <property type="term" value="C:plasma membrane"/>
    <property type="evidence" value="ECO:0007669"/>
    <property type="project" value="TreeGrafter"/>
</dbReference>
<keyword evidence="4" id="KW-0547">Nucleotide-binding</keyword>
<name>A0A3A1TZG9_9MICO</name>
<evidence type="ECO:0000313" key="11">
    <source>
        <dbReference type="Proteomes" id="UP000265742"/>
    </source>
</evidence>
<dbReference type="Pfam" id="PF19279">
    <property type="entry name" value="YegS_C"/>
    <property type="match status" value="1"/>
</dbReference>
<dbReference type="InterPro" id="IPR001206">
    <property type="entry name" value="Diacylglycerol_kinase_cat_dom"/>
</dbReference>
<comment type="caution">
    <text evidence="10">The sequence shown here is derived from an EMBL/GenBank/DDBJ whole genome shotgun (WGS) entry which is preliminary data.</text>
</comment>
<dbReference type="InterPro" id="IPR017438">
    <property type="entry name" value="ATP-NAD_kinase_N"/>
</dbReference>
<gene>
    <name evidence="10" type="ORF">D1781_08655</name>
</gene>
<dbReference type="PROSITE" id="PS50146">
    <property type="entry name" value="DAGK"/>
    <property type="match status" value="1"/>
</dbReference>
<dbReference type="InterPro" id="IPR045540">
    <property type="entry name" value="YegS/DAGK_C"/>
</dbReference>
<organism evidence="10 11">
    <name type="scientific">Amnibacterium setariae</name>
    <dbReference type="NCBI Taxonomy" id="2306585"/>
    <lineage>
        <taxon>Bacteria</taxon>
        <taxon>Bacillati</taxon>
        <taxon>Actinomycetota</taxon>
        <taxon>Actinomycetes</taxon>
        <taxon>Micrococcales</taxon>
        <taxon>Microbacteriaceae</taxon>
        <taxon>Amnibacterium</taxon>
    </lineage>
</organism>
<evidence type="ECO:0000256" key="3">
    <source>
        <dbReference type="ARBA" id="ARBA00022679"/>
    </source>
</evidence>
<evidence type="ECO:0000313" key="10">
    <source>
        <dbReference type="EMBL" id="RIX27626.1"/>
    </source>
</evidence>
<evidence type="ECO:0000256" key="1">
    <source>
        <dbReference type="ARBA" id="ARBA00001946"/>
    </source>
</evidence>
<proteinExistence type="inferred from homology"/>
<keyword evidence="3" id="KW-0808">Transferase</keyword>
<dbReference type="Gene3D" id="3.40.50.10330">
    <property type="entry name" value="Probable inorganic polyphosphate/atp-NAD kinase, domain 1"/>
    <property type="match status" value="1"/>
</dbReference>
<reference evidence="11" key="1">
    <citation type="submission" date="2018-09" db="EMBL/GenBank/DDBJ databases">
        <authorList>
            <person name="Kim I."/>
        </authorList>
    </citation>
    <scope>NUCLEOTIDE SEQUENCE [LARGE SCALE GENOMIC DNA]</scope>
    <source>
        <strain evidence="11">DD4a</strain>
    </source>
</reference>
<dbReference type="InterPro" id="IPR016064">
    <property type="entry name" value="NAD/diacylglycerol_kinase_sf"/>
</dbReference>
<evidence type="ECO:0000259" key="9">
    <source>
        <dbReference type="PROSITE" id="PS50146"/>
    </source>
</evidence>
<keyword evidence="8" id="KW-1208">Phospholipid metabolism</keyword>
<protein>
    <submittedName>
        <fullName evidence="10">Diacylglycerol kinase family lipid kinase</fullName>
    </submittedName>
</protein>
<dbReference type="InterPro" id="IPR050187">
    <property type="entry name" value="Lipid_Phosphate_FormReg"/>
</dbReference>
<comment type="similarity">
    <text evidence="2">Belongs to the diacylglycerol/lipid kinase family.</text>
</comment>
<dbReference type="GO" id="GO:0008654">
    <property type="term" value="P:phospholipid biosynthetic process"/>
    <property type="evidence" value="ECO:0007669"/>
    <property type="project" value="UniProtKB-KW"/>
</dbReference>
<dbReference type="SUPFAM" id="SSF111331">
    <property type="entry name" value="NAD kinase/diacylglycerol kinase-like"/>
    <property type="match status" value="1"/>
</dbReference>
<keyword evidence="7" id="KW-0443">Lipid metabolism</keyword>
<evidence type="ECO:0000256" key="8">
    <source>
        <dbReference type="ARBA" id="ARBA00023264"/>
    </source>
</evidence>
<dbReference type="GO" id="GO:0005524">
    <property type="term" value="F:ATP binding"/>
    <property type="evidence" value="ECO:0007669"/>
    <property type="project" value="UniProtKB-KW"/>
</dbReference>
<dbReference type="AlphaFoldDB" id="A0A3A1TZG9"/>
<dbReference type="Pfam" id="PF00781">
    <property type="entry name" value="DAGK_cat"/>
    <property type="match status" value="1"/>
</dbReference>
<feature type="domain" description="DAGKc" evidence="9">
    <location>
        <begin position="21"/>
        <end position="158"/>
    </location>
</feature>
<comment type="cofactor">
    <cofactor evidence="1">
        <name>Mg(2+)</name>
        <dbReference type="ChEBI" id="CHEBI:18420"/>
    </cofactor>
</comment>
<accession>A0A3A1TZG9</accession>
<keyword evidence="6" id="KW-0067">ATP-binding</keyword>
<dbReference type="SMART" id="SM00046">
    <property type="entry name" value="DAGKc"/>
    <property type="match status" value="1"/>
</dbReference>
<dbReference type="PANTHER" id="PTHR12358">
    <property type="entry name" value="SPHINGOSINE KINASE"/>
    <property type="match status" value="1"/>
</dbReference>
<dbReference type="Gene3D" id="2.60.200.40">
    <property type="match status" value="1"/>
</dbReference>
<keyword evidence="7" id="KW-0444">Lipid biosynthesis</keyword>
<dbReference type="PANTHER" id="PTHR12358:SF106">
    <property type="entry name" value="LIPID KINASE YEGS"/>
    <property type="match status" value="1"/>
</dbReference>
<evidence type="ECO:0000256" key="7">
    <source>
        <dbReference type="ARBA" id="ARBA00023209"/>
    </source>
</evidence>
<keyword evidence="11" id="KW-1185">Reference proteome</keyword>
<dbReference type="EMBL" id="QXTG01000002">
    <property type="protein sequence ID" value="RIX27626.1"/>
    <property type="molecule type" value="Genomic_DNA"/>
</dbReference>
<dbReference type="GO" id="GO:0004143">
    <property type="term" value="F:ATP-dependent diacylglycerol kinase activity"/>
    <property type="evidence" value="ECO:0007669"/>
    <property type="project" value="TreeGrafter"/>
</dbReference>
<sequence length="325" mass="33956">MRSPAASRKPRIENSQACHTSPVARLVVALNAAAGGGRAGAAGRRAVTALTGAGHEVDELTAGSDGEMEAALRRVLASDPDAVVAVGGDGTVHVAVNALAQTGVPLAIVAAGTGNDVARCLDLPHDDPDAAIAALVRAFAGDAPPVREVDAVRVSTGRWFVGMLSAGFDAAVNERANRMTRLSGTPRYVAAVLLEVARLHPRRYRVVIDRDARHLDAVLVTVGNTASIGGGMRLAPDARVDDGLLDVLVAAPLSRRALLRLLPRVFRGTHVDDEHVDIVRGRVVSIDVDDRGPAPVTYADGERFGPLPVTLEAVRGALRIVDARR</sequence>